<dbReference type="EMBL" id="FOTC01000002">
    <property type="protein sequence ID" value="SFL10151.1"/>
    <property type="molecule type" value="Genomic_DNA"/>
</dbReference>
<evidence type="ECO:0000313" key="3">
    <source>
        <dbReference type="Proteomes" id="UP000199607"/>
    </source>
</evidence>
<evidence type="ECO:0000256" key="1">
    <source>
        <dbReference type="SAM" id="MobiDB-lite"/>
    </source>
</evidence>
<proteinExistence type="predicted"/>
<keyword evidence="3" id="KW-1185">Reference proteome</keyword>
<dbReference type="Proteomes" id="UP000199607">
    <property type="component" value="Unassembled WGS sequence"/>
</dbReference>
<gene>
    <name evidence="2" type="ORF">SAMN04487950_2455</name>
</gene>
<dbReference type="Gene3D" id="1.10.287.1080">
    <property type="entry name" value="MazG-like"/>
    <property type="match status" value="1"/>
</dbReference>
<accession>A0A1I4F186</accession>
<dbReference type="SUPFAM" id="SSF101386">
    <property type="entry name" value="all-alpha NTP pyrophosphatases"/>
    <property type="match status" value="1"/>
</dbReference>
<dbReference type="AlphaFoldDB" id="A0A1I4F186"/>
<feature type="compositionally biased region" description="Basic and acidic residues" evidence="1">
    <location>
        <begin position="72"/>
        <end position="81"/>
    </location>
</feature>
<feature type="compositionally biased region" description="Basic and acidic residues" evidence="1">
    <location>
        <begin position="92"/>
        <end position="108"/>
    </location>
</feature>
<feature type="region of interest" description="Disordered" evidence="1">
    <location>
        <begin position="58"/>
        <end position="108"/>
    </location>
</feature>
<protein>
    <submittedName>
        <fullName evidence="2">Uncharacterized protein</fullName>
    </submittedName>
</protein>
<reference evidence="3" key="1">
    <citation type="submission" date="2016-10" db="EMBL/GenBank/DDBJ databases">
        <authorList>
            <person name="Varghese N."/>
            <person name="Submissions S."/>
        </authorList>
    </citation>
    <scope>NUCLEOTIDE SEQUENCE [LARGE SCALE GENOMIC DNA]</scope>
    <source>
        <strain evidence="3">CGMCC 1.7738</strain>
    </source>
</reference>
<evidence type="ECO:0000313" key="2">
    <source>
        <dbReference type="EMBL" id="SFL10151.1"/>
    </source>
</evidence>
<sequence length="108" mass="11928">MPAYRLIDLTAEVGELAADTTASREYGTVSSEFAVNTDELGDTLFALLVVDDELGIDADDADDASRSHYRSSRIESERTVRSGEQSPTLRRRAPDSFERREQSKSANV</sequence>
<dbReference type="STRING" id="553466.SAMN04487950_2455"/>
<organism evidence="2 3">
    <name type="scientific">Halogranum rubrum</name>
    <dbReference type="NCBI Taxonomy" id="553466"/>
    <lineage>
        <taxon>Archaea</taxon>
        <taxon>Methanobacteriati</taxon>
        <taxon>Methanobacteriota</taxon>
        <taxon>Stenosarchaea group</taxon>
        <taxon>Halobacteria</taxon>
        <taxon>Halobacteriales</taxon>
        <taxon>Haloferacaceae</taxon>
    </lineage>
</organism>
<name>A0A1I4F186_9EURY</name>
<dbReference type="CDD" id="cd11523">
    <property type="entry name" value="NTP-PPase"/>
    <property type="match status" value="1"/>
</dbReference>